<dbReference type="InterPro" id="IPR022803">
    <property type="entry name" value="Ribosomal_uL5_dom_sf"/>
</dbReference>
<dbReference type="NCBIfam" id="NF000585">
    <property type="entry name" value="PRK00010.1"/>
    <property type="match status" value="1"/>
</dbReference>
<dbReference type="HAMAP" id="MF_01333_B">
    <property type="entry name" value="Ribosomal_uL5_B"/>
    <property type="match status" value="1"/>
</dbReference>
<evidence type="ECO:0000259" key="7">
    <source>
        <dbReference type="Pfam" id="PF00281"/>
    </source>
</evidence>
<dbReference type="EMBL" id="PFEK01000055">
    <property type="protein sequence ID" value="PJE67369.1"/>
    <property type="molecule type" value="Genomic_DNA"/>
</dbReference>
<comment type="similarity">
    <text evidence="1 5 6">Belongs to the universal ribosomal protein uL5 family.</text>
</comment>
<dbReference type="GO" id="GO:0005840">
    <property type="term" value="C:ribosome"/>
    <property type="evidence" value="ECO:0007669"/>
    <property type="project" value="UniProtKB-KW"/>
</dbReference>
<dbReference type="PIRSF" id="PIRSF002161">
    <property type="entry name" value="Ribosomal_L5"/>
    <property type="match status" value="1"/>
</dbReference>
<dbReference type="GO" id="GO:0003735">
    <property type="term" value="F:structural constituent of ribosome"/>
    <property type="evidence" value="ECO:0007669"/>
    <property type="project" value="InterPro"/>
</dbReference>
<comment type="function">
    <text evidence="5">This is 1 of the proteins that bind and probably mediate the attachment of the 5S RNA into the large ribosomal subunit, where it forms part of the central protuberance. In the 70S ribosome it contacts protein S13 of the 30S subunit (bridge B1b), connecting the 2 subunits; this bridge is implicated in subunit movement. Contacts the P site tRNA; the 5S rRNA and some of its associated proteins might help stabilize positioning of ribosome-bound tRNAs.</text>
</comment>
<keyword evidence="5" id="KW-0694">RNA-binding</keyword>
<dbReference type="GO" id="GO:0000049">
    <property type="term" value="F:tRNA binding"/>
    <property type="evidence" value="ECO:0007669"/>
    <property type="project" value="UniProtKB-UniRule"/>
</dbReference>
<feature type="domain" description="Large ribosomal subunit protein uL5 N-terminal" evidence="7">
    <location>
        <begin position="12"/>
        <end position="67"/>
    </location>
</feature>
<dbReference type="InterPro" id="IPR031309">
    <property type="entry name" value="Ribosomal_uL5_C"/>
</dbReference>
<evidence type="ECO:0000313" key="9">
    <source>
        <dbReference type="EMBL" id="PJE67369.1"/>
    </source>
</evidence>
<dbReference type="GO" id="GO:0019843">
    <property type="term" value="F:rRNA binding"/>
    <property type="evidence" value="ECO:0007669"/>
    <property type="project" value="UniProtKB-UniRule"/>
</dbReference>
<dbReference type="InterPro" id="IPR020930">
    <property type="entry name" value="Ribosomal_uL5_bac-type"/>
</dbReference>
<evidence type="ECO:0000256" key="6">
    <source>
        <dbReference type="RuleBase" id="RU003930"/>
    </source>
</evidence>
<evidence type="ECO:0000259" key="8">
    <source>
        <dbReference type="Pfam" id="PF00673"/>
    </source>
</evidence>
<keyword evidence="5" id="KW-0699">rRNA-binding</keyword>
<reference evidence="10" key="1">
    <citation type="submission" date="2017-09" db="EMBL/GenBank/DDBJ databases">
        <title>Depth-based differentiation of microbial function through sediment-hosted aquifers and enrichment of novel symbionts in the deep terrestrial subsurface.</title>
        <authorList>
            <person name="Probst A.J."/>
            <person name="Ladd B."/>
            <person name="Jarett J.K."/>
            <person name="Geller-Mcgrath D.E."/>
            <person name="Sieber C.M.K."/>
            <person name="Emerson J.B."/>
            <person name="Anantharaman K."/>
            <person name="Thomas B.C."/>
            <person name="Malmstrom R."/>
            <person name="Stieglmeier M."/>
            <person name="Klingl A."/>
            <person name="Woyke T."/>
            <person name="Ryan C.M."/>
            <person name="Banfield J.F."/>
        </authorList>
    </citation>
    <scope>NUCLEOTIDE SEQUENCE [LARGE SCALE GENOMIC DNA]</scope>
</reference>
<dbReference type="PANTHER" id="PTHR11994">
    <property type="entry name" value="60S RIBOSOMAL PROTEIN L11-RELATED"/>
    <property type="match status" value="1"/>
</dbReference>
<organism evidence="9 10">
    <name type="scientific">Candidatus Shapirobacteria bacterium CG10_big_fil_rev_8_21_14_0_10_40_9</name>
    <dbReference type="NCBI Taxonomy" id="1974888"/>
    <lineage>
        <taxon>Bacteria</taxon>
        <taxon>Candidatus Shapironibacteriota</taxon>
    </lineage>
</organism>
<dbReference type="FunFam" id="3.30.1440.10:FF:000001">
    <property type="entry name" value="50S ribosomal protein L5"/>
    <property type="match status" value="1"/>
</dbReference>
<dbReference type="GO" id="GO:0006412">
    <property type="term" value="P:translation"/>
    <property type="evidence" value="ECO:0007669"/>
    <property type="project" value="UniProtKB-UniRule"/>
</dbReference>
<dbReference type="InterPro" id="IPR002132">
    <property type="entry name" value="Ribosomal_uL5"/>
</dbReference>
<proteinExistence type="inferred from homology"/>
<dbReference type="AlphaFoldDB" id="A0A2M8L378"/>
<name>A0A2M8L378_9BACT</name>
<evidence type="ECO:0000313" key="10">
    <source>
        <dbReference type="Proteomes" id="UP000231474"/>
    </source>
</evidence>
<evidence type="ECO:0000256" key="3">
    <source>
        <dbReference type="ARBA" id="ARBA00023274"/>
    </source>
</evidence>
<dbReference type="SUPFAM" id="SSF55282">
    <property type="entry name" value="RL5-like"/>
    <property type="match status" value="1"/>
</dbReference>
<dbReference type="GO" id="GO:1990904">
    <property type="term" value="C:ribonucleoprotein complex"/>
    <property type="evidence" value="ECO:0007669"/>
    <property type="project" value="UniProtKB-KW"/>
</dbReference>
<accession>A0A2M8L378</accession>
<comment type="caution">
    <text evidence="9">The sequence shown here is derived from an EMBL/GenBank/DDBJ whole genome shotgun (WGS) entry which is preliminary data.</text>
</comment>
<sequence length="169" mass="18712">MPRGDLKMEKENILTKPRVLKVVVNVGIKEAPRDEAILTKVSEELAKITGQRPKVCRAKKSIAGFKLVKGAPIGLMVTLRGKKMADFLRKLFSIVLPRVRDFRGLSSRGFDGGGNYTIGIKEHSVFPEAEFSKTEKIFGLEITIVTNSKKDEEGKVLLESLGAPFRKGE</sequence>
<evidence type="ECO:0000256" key="2">
    <source>
        <dbReference type="ARBA" id="ARBA00022980"/>
    </source>
</evidence>
<keyword evidence="5" id="KW-0820">tRNA-binding</keyword>
<gene>
    <name evidence="5" type="primary">rplE</name>
    <name evidence="9" type="ORF">COU95_02850</name>
</gene>
<keyword evidence="2 5" id="KW-0689">Ribosomal protein</keyword>
<dbReference type="Pfam" id="PF00281">
    <property type="entry name" value="Ribosomal_L5"/>
    <property type="match status" value="1"/>
</dbReference>
<comment type="subunit">
    <text evidence="5">Part of the 50S ribosomal subunit; part of the 5S rRNA/L5/L18/L25 subcomplex. Contacts the 5S rRNA and the P site tRNA. Forms a bridge to the 30S subunit in the 70S ribosome.</text>
</comment>
<keyword evidence="3 5" id="KW-0687">Ribonucleoprotein</keyword>
<feature type="domain" description="Large ribosomal subunit protein uL5 C-terminal" evidence="8">
    <location>
        <begin position="72"/>
        <end position="165"/>
    </location>
</feature>
<dbReference type="InterPro" id="IPR031310">
    <property type="entry name" value="Ribosomal_uL5_N"/>
</dbReference>
<dbReference type="Gene3D" id="3.30.1440.10">
    <property type="match status" value="1"/>
</dbReference>
<evidence type="ECO:0000256" key="4">
    <source>
        <dbReference type="ARBA" id="ARBA00035245"/>
    </source>
</evidence>
<evidence type="ECO:0000256" key="5">
    <source>
        <dbReference type="HAMAP-Rule" id="MF_01333"/>
    </source>
</evidence>
<protein>
    <recommendedName>
        <fullName evidence="4 5">Large ribosomal subunit protein uL5</fullName>
    </recommendedName>
</protein>
<dbReference type="Proteomes" id="UP000231474">
    <property type="component" value="Unassembled WGS sequence"/>
</dbReference>
<dbReference type="Pfam" id="PF00673">
    <property type="entry name" value="Ribosomal_L5_C"/>
    <property type="match status" value="1"/>
</dbReference>
<evidence type="ECO:0000256" key="1">
    <source>
        <dbReference type="ARBA" id="ARBA00008553"/>
    </source>
</evidence>